<dbReference type="EMBL" id="CP086395">
    <property type="protein sequence ID" value="USJ20196.1"/>
    <property type="molecule type" value="Genomic_DNA"/>
</dbReference>
<dbReference type="AlphaFoldDB" id="A0A9Q8Y1R7"/>
<evidence type="ECO:0000313" key="2">
    <source>
        <dbReference type="Proteomes" id="UP001056730"/>
    </source>
</evidence>
<dbReference type="KEGG" id="lfo:LMK00_10330"/>
<gene>
    <name evidence="1" type="ORF">LMK00_10330</name>
</gene>
<accession>A0A9Q8Y1R7</accession>
<sequence>MSDHIFQFLNIHESLSSDIRILQSTSDFVKQEALDGDSVPAGSEIVIDFSKILQKPFTEYIVLDYTRESAQEKTVFGGLRRSQNLGACKSDISYIIFDKGAKKVTFLIGEIKTNLSILRMTKAREQLLSTLLDLRIFNSLVSHANLVVDIKLCIFHVSESIVEYIPKKGSPSRGITRNNAPNVNGQDYVYHEWELKKCIPSIYKTRNLEYSSENRMLNNPDYTLDVAYIKCIQDQHTNIFTPDNLQDYLLL</sequence>
<protein>
    <submittedName>
        <fullName evidence="1">Uncharacterized protein</fullName>
    </submittedName>
</protein>
<dbReference type="Proteomes" id="UP001056730">
    <property type="component" value="Chromosome"/>
</dbReference>
<organism evidence="1 2">
    <name type="scientific">Lactococcus formosensis</name>
    <dbReference type="NCBI Taxonomy" id="1281486"/>
    <lineage>
        <taxon>Bacteria</taxon>
        <taxon>Bacillati</taxon>
        <taxon>Bacillota</taxon>
        <taxon>Bacilli</taxon>
        <taxon>Lactobacillales</taxon>
        <taxon>Streptococcaceae</taxon>
        <taxon>Lactococcus</taxon>
    </lineage>
</organism>
<evidence type="ECO:0000313" key="1">
    <source>
        <dbReference type="EMBL" id="USJ20196.1"/>
    </source>
</evidence>
<name>A0A9Q8Y1R7_9LACT</name>
<proteinExistence type="predicted"/>
<reference evidence="1" key="1">
    <citation type="journal article" date="2022" name="Front. Microbiol.">
        <title>Feed Insects as a Reservoir of Granadaene-Producing Lactococci.</title>
        <authorList>
            <person name="Neuzil-Bunesova V."/>
            <person name="Ramirez Garcia A."/>
            <person name="Modrackova N."/>
            <person name="Makovska M."/>
            <person name="Sabolova M."/>
            <person name="Sproer C."/>
            <person name="Bunk B."/>
            <person name="Blom J."/>
            <person name="Schwab C."/>
        </authorList>
    </citation>
    <scope>NUCLEOTIDE SEQUENCE</scope>
    <source>
        <strain evidence="1">I4/6O</strain>
    </source>
</reference>
<dbReference type="RefSeq" id="WP_252175406.1">
    <property type="nucleotide sequence ID" value="NZ_CP086395.1"/>
</dbReference>